<dbReference type="KEGG" id="sus:Acid_1066"/>
<gene>
    <name evidence="1" type="ordered locus">Acid_1066</name>
</gene>
<reference evidence="1" key="1">
    <citation type="submission" date="2006-10" db="EMBL/GenBank/DDBJ databases">
        <title>Complete sequence of Solibacter usitatus Ellin6076.</title>
        <authorList>
            <consortium name="US DOE Joint Genome Institute"/>
            <person name="Copeland A."/>
            <person name="Lucas S."/>
            <person name="Lapidus A."/>
            <person name="Barry K."/>
            <person name="Detter J.C."/>
            <person name="Glavina del Rio T."/>
            <person name="Hammon N."/>
            <person name="Israni S."/>
            <person name="Dalin E."/>
            <person name="Tice H."/>
            <person name="Pitluck S."/>
            <person name="Thompson L.S."/>
            <person name="Brettin T."/>
            <person name="Bruce D."/>
            <person name="Han C."/>
            <person name="Tapia R."/>
            <person name="Gilna P."/>
            <person name="Schmutz J."/>
            <person name="Larimer F."/>
            <person name="Land M."/>
            <person name="Hauser L."/>
            <person name="Kyrpides N."/>
            <person name="Mikhailova N."/>
            <person name="Janssen P.H."/>
            <person name="Kuske C.R."/>
            <person name="Richardson P."/>
        </authorList>
    </citation>
    <scope>NUCLEOTIDE SEQUENCE</scope>
    <source>
        <strain evidence="1">Ellin6076</strain>
    </source>
</reference>
<dbReference type="InParanoid" id="Q02A62"/>
<proteinExistence type="predicted"/>
<dbReference type="EMBL" id="CP000473">
    <property type="protein sequence ID" value="ABJ82064.1"/>
    <property type="molecule type" value="Genomic_DNA"/>
</dbReference>
<dbReference type="HOGENOM" id="CLU_908816_0_0_0"/>
<protein>
    <submittedName>
        <fullName evidence="1">Uncharacterized protein</fullName>
    </submittedName>
</protein>
<organism evidence="1">
    <name type="scientific">Solibacter usitatus (strain Ellin6076)</name>
    <dbReference type="NCBI Taxonomy" id="234267"/>
    <lineage>
        <taxon>Bacteria</taxon>
        <taxon>Pseudomonadati</taxon>
        <taxon>Acidobacteriota</taxon>
        <taxon>Terriglobia</taxon>
        <taxon>Bryobacterales</taxon>
        <taxon>Solibacteraceae</taxon>
        <taxon>Candidatus Solibacter</taxon>
    </lineage>
</organism>
<name>Q02A62_SOLUE</name>
<sequence length="306" mass="33500" precursor="true">MTPKFRAWLLVVIVSALCGLSLGGVIWYRSRALTPAALLRRLPTDDAVIVYIDFAKLRTGGILQLLDGSKVGEDPEYQAFVRKTDFDYKQDLEAALLAFSPQGKYMLLKGRFDWKSLSAYVRGTDGACNNSFCRMVGSSPERRISFFPVQSNLMALAVSPEEDAAHRMSEIDSRPEQEVPDAPIWLSIPPSVVNSGQNLPAGTQMFARSLKRAQAVTLAIAPEADRFAARLNVRCASAGDATELAGELTKTTSLLRELITKEHQTPNPADLSGFLTSGTFRSEGSRVQGYWPMQRALIENLLGGGN</sequence>
<accession>Q02A62</accession>
<dbReference type="OrthoDB" id="128495at2"/>
<dbReference type="eggNOG" id="ENOG5033VBX">
    <property type="taxonomic scope" value="Bacteria"/>
</dbReference>
<dbReference type="AlphaFoldDB" id="Q02A62"/>
<evidence type="ECO:0000313" key="1">
    <source>
        <dbReference type="EMBL" id="ABJ82064.1"/>
    </source>
</evidence>
<dbReference type="STRING" id="234267.Acid_1066"/>